<evidence type="ECO:0000313" key="2">
    <source>
        <dbReference type="EMBL" id="KAK2081116.1"/>
    </source>
</evidence>
<evidence type="ECO:0000313" key="3">
    <source>
        <dbReference type="Proteomes" id="UP001266305"/>
    </source>
</evidence>
<name>A0ABQ9T8P2_SAGOE</name>
<accession>A0ABQ9T8P2</accession>
<gene>
    <name evidence="2" type="ORF">P7K49_040231</name>
</gene>
<evidence type="ECO:0000256" key="1">
    <source>
        <dbReference type="SAM" id="MobiDB-lite"/>
    </source>
</evidence>
<reference evidence="2 3" key="1">
    <citation type="submission" date="2023-05" db="EMBL/GenBank/DDBJ databases">
        <title>B98-5 Cell Line De Novo Hybrid Assembly: An Optical Mapping Approach.</title>
        <authorList>
            <person name="Kananen K."/>
            <person name="Auerbach J.A."/>
            <person name="Kautto E."/>
            <person name="Blachly J.S."/>
        </authorList>
    </citation>
    <scope>NUCLEOTIDE SEQUENCE [LARGE SCALE GENOMIC DNA]</scope>
    <source>
        <strain evidence="2">B95-8</strain>
        <tissue evidence="2">Cell line</tissue>
    </source>
</reference>
<protein>
    <submittedName>
        <fullName evidence="2">Uncharacterized protein</fullName>
    </submittedName>
</protein>
<comment type="caution">
    <text evidence="2">The sequence shown here is derived from an EMBL/GenBank/DDBJ whole genome shotgun (WGS) entry which is preliminary data.</text>
</comment>
<dbReference type="Proteomes" id="UP001266305">
    <property type="component" value="Unassembled WGS sequence"/>
</dbReference>
<proteinExistence type="predicted"/>
<organism evidence="2 3">
    <name type="scientific">Saguinus oedipus</name>
    <name type="common">Cotton-top tamarin</name>
    <name type="synonym">Oedipomidas oedipus</name>
    <dbReference type="NCBI Taxonomy" id="9490"/>
    <lineage>
        <taxon>Eukaryota</taxon>
        <taxon>Metazoa</taxon>
        <taxon>Chordata</taxon>
        <taxon>Craniata</taxon>
        <taxon>Vertebrata</taxon>
        <taxon>Euteleostomi</taxon>
        <taxon>Mammalia</taxon>
        <taxon>Eutheria</taxon>
        <taxon>Euarchontoglires</taxon>
        <taxon>Primates</taxon>
        <taxon>Haplorrhini</taxon>
        <taxon>Platyrrhini</taxon>
        <taxon>Cebidae</taxon>
        <taxon>Callitrichinae</taxon>
        <taxon>Saguinus</taxon>
    </lineage>
</organism>
<sequence>MCFSDEVARPSLPAFFTTHFVSLRSSRSVWRALDAAQRLMWLVPGAVPRRNAVPWQCHSPGSLGATGTDACQVLSGARICCRLWGLLHVLNTSCRDPLITCIAACRMTPSRRRTQRVTRSLFSCLLGAGLPLHLPSSSASSTTPSRTTWPAATPPSWAWPCTASPAWAAGRWPRPSPGRSPRSWWPGMCGLPCETRQLRSRLAEELSLSPSRVTGDER</sequence>
<dbReference type="EMBL" id="JASSZA010000411">
    <property type="protein sequence ID" value="KAK2081116.1"/>
    <property type="molecule type" value="Genomic_DNA"/>
</dbReference>
<feature type="region of interest" description="Disordered" evidence="1">
    <location>
        <begin position="136"/>
        <end position="156"/>
    </location>
</feature>
<keyword evidence="3" id="KW-1185">Reference proteome</keyword>